<organism evidence="8 9">
    <name type="scientific">Pseudonocardia ammonioxydans</name>
    <dbReference type="NCBI Taxonomy" id="260086"/>
    <lineage>
        <taxon>Bacteria</taxon>
        <taxon>Bacillati</taxon>
        <taxon>Actinomycetota</taxon>
        <taxon>Actinomycetes</taxon>
        <taxon>Pseudonocardiales</taxon>
        <taxon>Pseudonocardiaceae</taxon>
        <taxon>Pseudonocardia</taxon>
    </lineage>
</organism>
<evidence type="ECO:0000256" key="1">
    <source>
        <dbReference type="ARBA" id="ARBA00022630"/>
    </source>
</evidence>
<protein>
    <submittedName>
        <fullName evidence="8">FMN-dependent oxidoreductase, nitrilotriacetate monooxygenase family</fullName>
    </submittedName>
</protein>
<evidence type="ECO:0000256" key="5">
    <source>
        <dbReference type="ARBA" id="ARBA00033748"/>
    </source>
</evidence>
<keyword evidence="1 6" id="KW-0285">Flavoprotein</keyword>
<feature type="binding site" evidence="6">
    <location>
        <position position="159"/>
    </location>
    <ligand>
        <name>FMN</name>
        <dbReference type="ChEBI" id="CHEBI:58210"/>
    </ligand>
</feature>
<dbReference type="NCBIfam" id="TIGR03860">
    <property type="entry name" value="FMN_nitrolo"/>
    <property type="match status" value="1"/>
</dbReference>
<evidence type="ECO:0000256" key="6">
    <source>
        <dbReference type="PIRSR" id="PIRSR000337-1"/>
    </source>
</evidence>
<evidence type="ECO:0000313" key="8">
    <source>
        <dbReference type="EMBL" id="SFN30322.1"/>
    </source>
</evidence>
<dbReference type="EMBL" id="FOUY01000012">
    <property type="protein sequence ID" value="SFN30322.1"/>
    <property type="molecule type" value="Genomic_DNA"/>
</dbReference>
<keyword evidence="9" id="KW-1185">Reference proteome</keyword>
<accession>A0A1I4XWR4</accession>
<dbReference type="Proteomes" id="UP000199614">
    <property type="component" value="Unassembled WGS sequence"/>
</dbReference>
<dbReference type="InterPro" id="IPR016215">
    <property type="entry name" value="NTA_MOA"/>
</dbReference>
<evidence type="ECO:0000259" key="7">
    <source>
        <dbReference type="Pfam" id="PF00296"/>
    </source>
</evidence>
<feature type="binding site" evidence="6">
    <location>
        <position position="105"/>
    </location>
    <ligand>
        <name>FMN</name>
        <dbReference type="ChEBI" id="CHEBI:58210"/>
    </ligand>
</feature>
<gene>
    <name evidence="8" type="ORF">SAMN05216207_101239</name>
</gene>
<comment type="similarity">
    <text evidence="5">Belongs to the NtaA/SnaA/DszA monooxygenase family.</text>
</comment>
<dbReference type="GO" id="GO:0004497">
    <property type="term" value="F:monooxygenase activity"/>
    <property type="evidence" value="ECO:0007669"/>
    <property type="project" value="UniProtKB-KW"/>
</dbReference>
<dbReference type="STRING" id="260086.SAMN05216207_101239"/>
<dbReference type="PIRSF" id="PIRSF000337">
    <property type="entry name" value="NTA_MOA"/>
    <property type="match status" value="1"/>
</dbReference>
<feature type="binding site" evidence="6">
    <location>
        <position position="231"/>
    </location>
    <ligand>
        <name>FMN</name>
        <dbReference type="ChEBI" id="CHEBI:58210"/>
    </ligand>
</feature>
<dbReference type="SUPFAM" id="SSF51679">
    <property type="entry name" value="Bacterial luciferase-like"/>
    <property type="match status" value="1"/>
</dbReference>
<dbReference type="RefSeq" id="WP_093342473.1">
    <property type="nucleotide sequence ID" value="NZ_FOUY01000012.1"/>
</dbReference>
<name>A0A1I4XWR4_PSUAM</name>
<dbReference type="GO" id="GO:0016705">
    <property type="term" value="F:oxidoreductase activity, acting on paired donors, with incorporation or reduction of molecular oxygen"/>
    <property type="evidence" value="ECO:0007669"/>
    <property type="project" value="InterPro"/>
</dbReference>
<dbReference type="Pfam" id="PF00296">
    <property type="entry name" value="Bac_luciferase"/>
    <property type="match status" value="1"/>
</dbReference>
<evidence type="ECO:0000256" key="3">
    <source>
        <dbReference type="ARBA" id="ARBA00023002"/>
    </source>
</evidence>
<dbReference type="InterPro" id="IPR036661">
    <property type="entry name" value="Luciferase-like_sf"/>
</dbReference>
<proteinExistence type="inferred from homology"/>
<dbReference type="OrthoDB" id="9135350at2"/>
<feature type="domain" description="Luciferase-like" evidence="7">
    <location>
        <begin position="29"/>
        <end position="386"/>
    </location>
</feature>
<dbReference type="InterPro" id="IPR051260">
    <property type="entry name" value="Diverse_substr_monoxygenases"/>
</dbReference>
<dbReference type="PANTHER" id="PTHR30011:SF16">
    <property type="entry name" value="C2H2 FINGER DOMAIN TRANSCRIPTION FACTOR (EUROFUNG)-RELATED"/>
    <property type="match status" value="1"/>
</dbReference>
<keyword evidence="3" id="KW-0560">Oxidoreductase</keyword>
<dbReference type="Gene3D" id="3.20.20.30">
    <property type="entry name" value="Luciferase-like domain"/>
    <property type="match status" value="1"/>
</dbReference>
<dbReference type="PANTHER" id="PTHR30011">
    <property type="entry name" value="ALKANESULFONATE MONOOXYGENASE-RELATED"/>
    <property type="match status" value="1"/>
</dbReference>
<evidence type="ECO:0000256" key="4">
    <source>
        <dbReference type="ARBA" id="ARBA00023033"/>
    </source>
</evidence>
<evidence type="ECO:0000313" key="9">
    <source>
        <dbReference type="Proteomes" id="UP000199614"/>
    </source>
</evidence>
<dbReference type="InterPro" id="IPR011251">
    <property type="entry name" value="Luciferase-like_dom"/>
</dbReference>
<keyword evidence="4 8" id="KW-0503">Monooxygenase</keyword>
<reference evidence="8 9" key="1">
    <citation type="submission" date="2016-10" db="EMBL/GenBank/DDBJ databases">
        <authorList>
            <person name="de Groot N.N."/>
        </authorList>
    </citation>
    <scope>NUCLEOTIDE SEQUENCE [LARGE SCALE GENOMIC DNA]</scope>
    <source>
        <strain evidence="8 9">CGMCC 4.1877</strain>
    </source>
</reference>
<keyword evidence="2 6" id="KW-0288">FMN</keyword>
<evidence type="ECO:0000256" key="2">
    <source>
        <dbReference type="ARBA" id="ARBA00022643"/>
    </source>
</evidence>
<dbReference type="AlphaFoldDB" id="A0A1I4XWR4"/>
<feature type="binding site" evidence="6">
    <location>
        <position position="59"/>
    </location>
    <ligand>
        <name>FMN</name>
        <dbReference type="ChEBI" id="CHEBI:58210"/>
    </ligand>
</feature>
<sequence length="463" mass="51849">MATSRIQFNAFDMSCIMHQSPGLWARPGDQSVRYKDLDYWVDLAKTLEAAKFDGLFIADVLGVYDTYQGSHDASVRRAMQVPVHDPTIQISAMAAATEKLGFGVTVSATYEQPYALARRFSTLDHLTKGRVAWNIVTSYLDGAARNLGLERQISQDERYEIAEEVVDVCYQLWESSWQDDAVVADRENQVYADPSKVHEIGHKGTYFTVPGIHLSEPSPQRTPVIWQAGTSPRGRAFAARHAEAVFTVAPTTTTLRTYVDDIRRIAGEEGRDPRSVKIFTEITIVTAATDREAHDEYQEMLSWTDYEGALAFYAGVTGIDLSQLDPHQPLEYVDTDSARFALEIFSKADPDRTWTPDEVAKFVGIGAMGPVLVGSPQTVADELERWIDDADIDGFNLAYAVTPGTFEDFAEFIVPELQRRGRYWNDYDESTTVRERLHGVGNKRVRDDHPAAVHRRRLPGAAS</sequence>